<dbReference type="InterPro" id="IPR037523">
    <property type="entry name" value="VOC_core"/>
</dbReference>
<gene>
    <name evidence="2" type="ORF">S06H3_39855</name>
</gene>
<feature type="domain" description="VOC" evidence="1">
    <location>
        <begin position="25"/>
        <end position="59"/>
    </location>
</feature>
<reference evidence="2" key="1">
    <citation type="journal article" date="2014" name="Front. Microbiol.">
        <title>High frequency of phylogenetically diverse reductive dehalogenase-homologous genes in deep subseafloor sedimentary metagenomes.</title>
        <authorList>
            <person name="Kawai M."/>
            <person name="Futagami T."/>
            <person name="Toyoda A."/>
            <person name="Takaki Y."/>
            <person name="Nishi S."/>
            <person name="Hori S."/>
            <person name="Arai W."/>
            <person name="Tsubouchi T."/>
            <person name="Morono Y."/>
            <person name="Uchiyama I."/>
            <person name="Ito T."/>
            <person name="Fujiyama A."/>
            <person name="Inagaki F."/>
            <person name="Takami H."/>
        </authorList>
    </citation>
    <scope>NUCLEOTIDE SEQUENCE</scope>
    <source>
        <strain evidence="2">Expedition CK06-06</strain>
    </source>
</reference>
<proteinExistence type="predicted"/>
<dbReference type="EMBL" id="BARV01024412">
    <property type="protein sequence ID" value="GAI46315.1"/>
    <property type="molecule type" value="Genomic_DNA"/>
</dbReference>
<name>X1Q5E9_9ZZZZ</name>
<dbReference type="AlphaFoldDB" id="X1Q5E9"/>
<evidence type="ECO:0000259" key="1">
    <source>
        <dbReference type="PROSITE" id="PS51819"/>
    </source>
</evidence>
<organism evidence="2">
    <name type="scientific">marine sediment metagenome</name>
    <dbReference type="NCBI Taxonomy" id="412755"/>
    <lineage>
        <taxon>unclassified sequences</taxon>
        <taxon>metagenomes</taxon>
        <taxon>ecological metagenomes</taxon>
    </lineage>
</organism>
<accession>X1Q5E9</accession>
<dbReference type="PROSITE" id="PS51819">
    <property type="entry name" value="VOC"/>
    <property type="match status" value="1"/>
</dbReference>
<comment type="caution">
    <text evidence="2">The sequence shown here is derived from an EMBL/GenBank/DDBJ whole genome shotgun (WGS) entry which is preliminary data.</text>
</comment>
<protein>
    <recommendedName>
        <fullName evidence="1">VOC domain-containing protein</fullName>
    </recommendedName>
</protein>
<dbReference type="Gene3D" id="3.10.180.10">
    <property type="entry name" value="2,3-Dihydroxybiphenyl 1,2-Dioxygenase, domain 1"/>
    <property type="match status" value="1"/>
</dbReference>
<dbReference type="SUPFAM" id="SSF54593">
    <property type="entry name" value="Glyoxalase/Bleomycin resistance protein/Dihydroxybiphenyl dioxygenase"/>
    <property type="match status" value="1"/>
</dbReference>
<evidence type="ECO:0000313" key="2">
    <source>
        <dbReference type="EMBL" id="GAI46315.1"/>
    </source>
</evidence>
<dbReference type="InterPro" id="IPR029068">
    <property type="entry name" value="Glyas_Bleomycin-R_OHBP_Dase"/>
</dbReference>
<feature type="non-terminal residue" evidence="2">
    <location>
        <position position="59"/>
    </location>
</feature>
<sequence length="59" mass="6740">MFFMEAPFIELNHQKTTEDFLPLQGTDYIELYVGNAKQAAHFYKTAFGFKSIAYAGPET</sequence>